<dbReference type="EMBL" id="SKBM01000034">
    <property type="protein sequence ID" value="TCZ54227.1"/>
    <property type="molecule type" value="Genomic_DNA"/>
</dbReference>
<dbReference type="OrthoDB" id="9929639at2"/>
<dbReference type="AlphaFoldDB" id="A0A4V2WJJ1"/>
<keyword evidence="2" id="KW-1185">Reference proteome</keyword>
<evidence type="ECO:0000313" key="1">
    <source>
        <dbReference type="EMBL" id="TCZ54227.1"/>
    </source>
</evidence>
<accession>A0A4V2WJJ1</accession>
<dbReference type="Proteomes" id="UP000295023">
    <property type="component" value="Unassembled WGS sequence"/>
</dbReference>
<gene>
    <name evidence="1" type="ORF">EXY23_23625</name>
</gene>
<evidence type="ECO:0000313" key="2">
    <source>
        <dbReference type="Proteomes" id="UP000295023"/>
    </source>
</evidence>
<proteinExistence type="predicted"/>
<dbReference type="RefSeq" id="WP_132295742.1">
    <property type="nucleotide sequence ID" value="NZ_SKBM01000034.1"/>
</dbReference>
<name>A0A4V2WJJ1_9PROT</name>
<protein>
    <submittedName>
        <fullName evidence="1">Uncharacterized protein</fullName>
    </submittedName>
</protein>
<comment type="caution">
    <text evidence="1">The sequence shown here is derived from an EMBL/GenBank/DDBJ whole genome shotgun (WGS) entry which is preliminary data.</text>
</comment>
<sequence>MPASLTTRPASESATKSAPAQLPLGLAGGVRVILEGSDLAAVEAAAAEMKVRFGARFAVTGRRMGPDRRALRISAGLVADAGTAMDAEGIRQWALPGRTAMAAGPRDDQDGAG</sequence>
<organism evidence="1 2">
    <name type="scientific">Roseicella aquatilis</name>
    <dbReference type="NCBI Taxonomy" id="2527868"/>
    <lineage>
        <taxon>Bacteria</taxon>
        <taxon>Pseudomonadati</taxon>
        <taxon>Pseudomonadota</taxon>
        <taxon>Alphaproteobacteria</taxon>
        <taxon>Acetobacterales</taxon>
        <taxon>Roseomonadaceae</taxon>
        <taxon>Roseicella</taxon>
    </lineage>
</organism>
<reference evidence="1 2" key="1">
    <citation type="submission" date="2019-03" db="EMBL/GenBank/DDBJ databases">
        <title>Paracraurococcus aquatilis NE82 genome sequence.</title>
        <authorList>
            <person name="Zhao Y."/>
            <person name="Du Z."/>
        </authorList>
    </citation>
    <scope>NUCLEOTIDE SEQUENCE [LARGE SCALE GENOMIC DNA]</scope>
    <source>
        <strain evidence="1 2">NE82</strain>
    </source>
</reference>